<feature type="domain" description="MATH" evidence="1">
    <location>
        <begin position="25"/>
        <end position="154"/>
    </location>
</feature>
<evidence type="ECO:0000313" key="2">
    <source>
        <dbReference type="Proteomes" id="UP000046393"/>
    </source>
</evidence>
<evidence type="ECO:0000313" key="3">
    <source>
        <dbReference type="WBParaSite" id="SMUV_0000023801-mRNA-1"/>
    </source>
</evidence>
<proteinExistence type="predicted"/>
<name>A0A158R3T6_9BILA</name>
<dbReference type="STRING" id="451379.A0A158R3T6"/>
<dbReference type="Proteomes" id="UP000046393">
    <property type="component" value="Unplaced"/>
</dbReference>
<protein>
    <submittedName>
        <fullName evidence="3">MATH domain-containing protein</fullName>
    </submittedName>
</protein>
<dbReference type="InterPro" id="IPR002083">
    <property type="entry name" value="MATH/TRAF_dom"/>
</dbReference>
<dbReference type="AlphaFoldDB" id="A0A158R3T6"/>
<dbReference type="PROSITE" id="PS50144">
    <property type="entry name" value="MATH"/>
    <property type="match status" value="1"/>
</dbReference>
<reference evidence="3" key="1">
    <citation type="submission" date="2016-04" db="UniProtKB">
        <authorList>
            <consortium name="WormBaseParasite"/>
        </authorList>
    </citation>
    <scope>IDENTIFICATION</scope>
</reference>
<dbReference type="SUPFAM" id="SSF49599">
    <property type="entry name" value="TRAF domain-like"/>
    <property type="match status" value="1"/>
</dbReference>
<evidence type="ECO:0000259" key="1">
    <source>
        <dbReference type="PROSITE" id="PS50144"/>
    </source>
</evidence>
<accession>A0A158R3T6</accession>
<sequence length="238" mass="27169">MEVQLGNGNGFFYTTSTSTRPKLEHFRYEWKLENFSKFYQDVVETFIALCHLNRRFKWSVKLYPKHTQPITMSNPDRIGRFILINIDRQNDTDVRWKNSDGYRAKITLLNGSHRRIQTDSKCLASKTAFGLIVCRDAVLREIRLSDTLIVQVDLEIIVQTVSLCSFIKKADKLVNNDQSDDGSDVNNEDDWVLADVAETSVAAPDFVLKEFDSFCAINVNCRQTAALTSAESSRKGNL</sequence>
<dbReference type="WBParaSite" id="SMUV_0000023801-mRNA-1">
    <property type="protein sequence ID" value="SMUV_0000023801-mRNA-1"/>
    <property type="gene ID" value="SMUV_0000023801"/>
</dbReference>
<organism evidence="2 3">
    <name type="scientific">Syphacia muris</name>
    <dbReference type="NCBI Taxonomy" id="451379"/>
    <lineage>
        <taxon>Eukaryota</taxon>
        <taxon>Metazoa</taxon>
        <taxon>Ecdysozoa</taxon>
        <taxon>Nematoda</taxon>
        <taxon>Chromadorea</taxon>
        <taxon>Rhabditida</taxon>
        <taxon>Spirurina</taxon>
        <taxon>Oxyuridomorpha</taxon>
        <taxon>Oxyuroidea</taxon>
        <taxon>Oxyuridae</taxon>
        <taxon>Syphacia</taxon>
    </lineage>
</organism>
<keyword evidence="2" id="KW-1185">Reference proteome</keyword>